<dbReference type="Proteomes" id="UP001314635">
    <property type="component" value="Unassembled WGS sequence"/>
</dbReference>
<dbReference type="InterPro" id="IPR008040">
    <property type="entry name" value="Hydant_A_N"/>
</dbReference>
<gene>
    <name evidence="3" type="ORF">JQ619_19880</name>
</gene>
<dbReference type="RefSeq" id="WP_012042611.1">
    <property type="nucleotide sequence ID" value="NZ_JABFDP010000021.1"/>
</dbReference>
<dbReference type="InterPro" id="IPR045079">
    <property type="entry name" value="Oxoprolinase-like"/>
</dbReference>
<proteinExistence type="predicted"/>
<reference evidence="4" key="1">
    <citation type="journal article" date="2021" name="ISME J.">
        <title>Evolutionary origin and ecological implication of a unique nif island in free-living Bradyrhizobium lineages.</title>
        <authorList>
            <person name="Tao J."/>
        </authorList>
    </citation>
    <scope>NUCLEOTIDE SEQUENCE [LARGE SCALE GENOMIC DNA]</scope>
    <source>
        <strain evidence="4">SZCCT0094</strain>
    </source>
</reference>
<dbReference type="SUPFAM" id="SSF53067">
    <property type="entry name" value="Actin-like ATPase domain"/>
    <property type="match status" value="2"/>
</dbReference>
<dbReference type="InterPro" id="IPR043129">
    <property type="entry name" value="ATPase_NBD"/>
</dbReference>
<dbReference type="Pfam" id="PF01968">
    <property type="entry name" value="Hydantoinase_A"/>
    <property type="match status" value="1"/>
</dbReference>
<dbReference type="EMBL" id="JAFCLK010000018">
    <property type="protein sequence ID" value="MBR1138035.1"/>
    <property type="molecule type" value="Genomic_DNA"/>
</dbReference>
<dbReference type="PANTHER" id="PTHR11365:SF10">
    <property type="entry name" value="HYDANTOINASE_OXOPROLINASE"/>
    <property type="match status" value="1"/>
</dbReference>
<dbReference type="Gene3D" id="3.30.420.40">
    <property type="match status" value="1"/>
</dbReference>
<name>A0ABS5G9L7_9BRAD</name>
<evidence type="ECO:0000259" key="2">
    <source>
        <dbReference type="Pfam" id="PF05378"/>
    </source>
</evidence>
<keyword evidence="4" id="KW-1185">Reference proteome</keyword>
<feature type="domain" description="Hydantoinase A/oxoprolinase" evidence="1">
    <location>
        <begin position="191"/>
        <end position="361"/>
    </location>
</feature>
<comment type="caution">
    <text evidence="3">The sequence shown here is derived from an EMBL/GenBank/DDBJ whole genome shotgun (WGS) entry which is preliminary data.</text>
</comment>
<dbReference type="Pfam" id="PF05378">
    <property type="entry name" value="Hydant_A_N"/>
    <property type="match status" value="1"/>
</dbReference>
<dbReference type="PANTHER" id="PTHR11365">
    <property type="entry name" value="5-OXOPROLINASE RELATED"/>
    <property type="match status" value="1"/>
</dbReference>
<feature type="domain" description="Hydantoinase/oxoprolinase N-terminal" evidence="2">
    <location>
        <begin position="3"/>
        <end position="172"/>
    </location>
</feature>
<protein>
    <submittedName>
        <fullName evidence="3">Hydantoinase/oxoprolinase family protein</fullName>
    </submittedName>
</protein>
<evidence type="ECO:0000313" key="3">
    <source>
        <dbReference type="EMBL" id="MBR1138035.1"/>
    </source>
</evidence>
<sequence length="517" mass="53790">MKRIGIDVGGTNTDAVLIADDRVIHSVKSATTADVTSGILAALKALRANPAAAVPVDAVVIGTTHFINAVVQRRHLQRIGAVRIGMPASASLPPFCDWPADLAALVNDEIFMLEGGHDYDGRPFMPLDTDGLKAAARAIKAKGLRAVAIASSFSPLDPSCEITAREIFAEICPDVAVTLSHDLGRIGLLERENAALLNAALHDLAVTTVTAFRKAIAEAGLDAPLFLTQNDGTVMQAETATAFPVMSFASGATNSMRGAAYLSGLDDAMVVDVGGTTSDIGQLRHGFPREANAVVEVGGVRTLFRMPDLLSIGLGGGSHVEQDPVRVGPLSVGYRLTSEALVFGGDRLTATDIAVAAGLIDLGDRARVAHLPRRLIEAALADAHRKLESDIDRMKTEAGDVPLLAVGGGAFLVPERLSGISEIVRVDHGDCANAVGAAIAQVSGEADQVFRDMTRDEAIAAARGIAEARAVQAGADRDALKMVDVEDMPIAYLPGNALRVRVRVAGAIAEPNIGAAA</sequence>
<evidence type="ECO:0000313" key="4">
    <source>
        <dbReference type="Proteomes" id="UP001314635"/>
    </source>
</evidence>
<dbReference type="InterPro" id="IPR002821">
    <property type="entry name" value="Hydantoinase_A"/>
</dbReference>
<organism evidence="3 4">
    <name type="scientific">Bradyrhizobium denitrificans</name>
    <dbReference type="NCBI Taxonomy" id="2734912"/>
    <lineage>
        <taxon>Bacteria</taxon>
        <taxon>Pseudomonadati</taxon>
        <taxon>Pseudomonadota</taxon>
        <taxon>Alphaproteobacteria</taxon>
        <taxon>Hyphomicrobiales</taxon>
        <taxon>Nitrobacteraceae</taxon>
        <taxon>Bradyrhizobium</taxon>
    </lineage>
</organism>
<accession>A0ABS5G9L7</accession>
<evidence type="ECO:0000259" key="1">
    <source>
        <dbReference type="Pfam" id="PF01968"/>
    </source>
</evidence>